<dbReference type="InterPro" id="IPR001647">
    <property type="entry name" value="HTH_TetR"/>
</dbReference>
<dbReference type="STRING" id="469371.Tbis_3408"/>
<sequence>MADRTACGDAGLRGQGIRPGGHPDGADTRTAILAAARRAFAEKGFDNATIRGIAREAGVDPALVHHYFGTKAELFATAMRLPVDPREVAATVLAGPREEVGERLVRCVLGLIAEPETEERIVGLLRSAMSNDQVLAAIHEFFSEVVAGEVASALGIPPLRLEAAISQIVGIVLIRHILRVEPMASAQVDELVDLLAPTIQRYLGG</sequence>
<dbReference type="InterPro" id="IPR009057">
    <property type="entry name" value="Homeodomain-like_sf"/>
</dbReference>
<gene>
    <name evidence="5" type="ordered locus">Tbis_3408</name>
</gene>
<dbReference type="PRINTS" id="PR00455">
    <property type="entry name" value="HTHTETR"/>
</dbReference>
<name>D6Y9R7_THEBD</name>
<feature type="region of interest" description="Disordered" evidence="3">
    <location>
        <begin position="1"/>
        <end position="26"/>
    </location>
</feature>
<dbReference type="KEGG" id="tbi:Tbis_3408"/>
<proteinExistence type="predicted"/>
<dbReference type="HOGENOM" id="CLU_069356_10_0_11"/>
<dbReference type="eggNOG" id="COG1309">
    <property type="taxonomic scope" value="Bacteria"/>
</dbReference>
<feature type="DNA-binding region" description="H-T-H motif" evidence="2">
    <location>
        <begin position="49"/>
        <end position="68"/>
    </location>
</feature>
<dbReference type="Gene3D" id="1.10.357.10">
    <property type="entry name" value="Tetracycline Repressor, domain 2"/>
    <property type="match status" value="1"/>
</dbReference>
<dbReference type="InterPro" id="IPR050109">
    <property type="entry name" value="HTH-type_TetR-like_transc_reg"/>
</dbReference>
<protein>
    <submittedName>
        <fullName evidence="5">Transcriptional regulator, TetR family</fullName>
    </submittedName>
</protein>
<dbReference type="EMBL" id="CP001874">
    <property type="protein sequence ID" value="ADG90098.1"/>
    <property type="molecule type" value="Genomic_DNA"/>
</dbReference>
<feature type="compositionally biased region" description="Gly residues" evidence="3">
    <location>
        <begin position="11"/>
        <end position="23"/>
    </location>
</feature>
<dbReference type="Pfam" id="PF00440">
    <property type="entry name" value="TetR_N"/>
    <property type="match status" value="1"/>
</dbReference>
<dbReference type="AlphaFoldDB" id="D6Y9R7"/>
<evidence type="ECO:0000259" key="4">
    <source>
        <dbReference type="PROSITE" id="PS50977"/>
    </source>
</evidence>
<dbReference type="InterPro" id="IPR036271">
    <property type="entry name" value="Tet_transcr_reg_TetR-rel_C_sf"/>
</dbReference>
<dbReference type="GO" id="GO:0003700">
    <property type="term" value="F:DNA-binding transcription factor activity"/>
    <property type="evidence" value="ECO:0007669"/>
    <property type="project" value="TreeGrafter"/>
</dbReference>
<dbReference type="Gene3D" id="1.10.10.60">
    <property type="entry name" value="Homeodomain-like"/>
    <property type="match status" value="1"/>
</dbReference>
<dbReference type="InterPro" id="IPR041678">
    <property type="entry name" value="TetR_C_16"/>
</dbReference>
<evidence type="ECO:0000256" key="2">
    <source>
        <dbReference type="PROSITE-ProRule" id="PRU00335"/>
    </source>
</evidence>
<dbReference type="SUPFAM" id="SSF46689">
    <property type="entry name" value="Homeodomain-like"/>
    <property type="match status" value="1"/>
</dbReference>
<evidence type="ECO:0000313" key="5">
    <source>
        <dbReference type="EMBL" id="ADG90098.1"/>
    </source>
</evidence>
<dbReference type="RefSeq" id="WP_013133631.1">
    <property type="nucleotide sequence ID" value="NC_014165.1"/>
</dbReference>
<keyword evidence="6" id="KW-1185">Reference proteome</keyword>
<dbReference type="PROSITE" id="PS50977">
    <property type="entry name" value="HTH_TETR_2"/>
    <property type="match status" value="1"/>
</dbReference>
<evidence type="ECO:0000313" key="6">
    <source>
        <dbReference type="Proteomes" id="UP000006640"/>
    </source>
</evidence>
<dbReference type="SUPFAM" id="SSF48498">
    <property type="entry name" value="Tetracyclin repressor-like, C-terminal domain"/>
    <property type="match status" value="1"/>
</dbReference>
<dbReference type="PANTHER" id="PTHR30055:SF235">
    <property type="entry name" value="TRANSCRIPTIONAL REGULATORY PROTEIN"/>
    <property type="match status" value="1"/>
</dbReference>
<feature type="domain" description="HTH tetR-type" evidence="4">
    <location>
        <begin position="26"/>
        <end position="86"/>
    </location>
</feature>
<accession>D6Y9R7</accession>
<organism evidence="5 6">
    <name type="scientific">Thermobispora bispora (strain ATCC 19993 / DSM 43833 / CBS 139.67 / JCM 10125 / KCTC 9307 / NBRC 14880 / R51)</name>
    <dbReference type="NCBI Taxonomy" id="469371"/>
    <lineage>
        <taxon>Bacteria</taxon>
        <taxon>Bacillati</taxon>
        <taxon>Actinomycetota</taxon>
        <taxon>Actinomycetes</taxon>
        <taxon>Streptosporangiales</taxon>
        <taxon>Streptosporangiaceae</taxon>
        <taxon>Thermobispora</taxon>
    </lineage>
</organism>
<dbReference type="Pfam" id="PF17920">
    <property type="entry name" value="TetR_C_16"/>
    <property type="match status" value="1"/>
</dbReference>
<reference evidence="5 6" key="1">
    <citation type="submission" date="2010-01" db="EMBL/GenBank/DDBJ databases">
        <title>The complete genome of Thermobispora bispora DSM 43833.</title>
        <authorList>
            <consortium name="US DOE Joint Genome Institute (JGI-PGF)"/>
            <person name="Lucas S."/>
            <person name="Copeland A."/>
            <person name="Lapidus A."/>
            <person name="Glavina del Rio T."/>
            <person name="Dalin E."/>
            <person name="Tice H."/>
            <person name="Bruce D."/>
            <person name="Goodwin L."/>
            <person name="Pitluck S."/>
            <person name="Kyrpides N."/>
            <person name="Mavromatis K."/>
            <person name="Ivanova N."/>
            <person name="Mikhailova N."/>
            <person name="Chertkov O."/>
            <person name="Brettin T."/>
            <person name="Detter J.C."/>
            <person name="Han C."/>
            <person name="Larimer F."/>
            <person name="Land M."/>
            <person name="Hauser L."/>
            <person name="Markowitz V."/>
            <person name="Cheng J.-F."/>
            <person name="Hugenholtz P."/>
            <person name="Woyke T."/>
            <person name="Wu D."/>
            <person name="Jando M."/>
            <person name="Schneider S."/>
            <person name="Klenk H.-P."/>
            <person name="Eisen J.A."/>
        </authorList>
    </citation>
    <scope>NUCLEOTIDE SEQUENCE [LARGE SCALE GENOMIC DNA]</scope>
    <source>
        <strain evidence="6">ATCC 19993 / DSM 43833 / CBS 139.67 / JCM 10125 / KCTC 9307 / NBRC 14880 / R51</strain>
    </source>
</reference>
<dbReference type="Proteomes" id="UP000006640">
    <property type="component" value="Chromosome"/>
</dbReference>
<dbReference type="PANTHER" id="PTHR30055">
    <property type="entry name" value="HTH-TYPE TRANSCRIPTIONAL REGULATOR RUTR"/>
    <property type="match status" value="1"/>
</dbReference>
<evidence type="ECO:0000256" key="1">
    <source>
        <dbReference type="ARBA" id="ARBA00023125"/>
    </source>
</evidence>
<keyword evidence="1 2" id="KW-0238">DNA-binding</keyword>
<dbReference type="GO" id="GO:0000976">
    <property type="term" value="F:transcription cis-regulatory region binding"/>
    <property type="evidence" value="ECO:0007669"/>
    <property type="project" value="TreeGrafter"/>
</dbReference>
<evidence type="ECO:0000256" key="3">
    <source>
        <dbReference type="SAM" id="MobiDB-lite"/>
    </source>
</evidence>